<organism evidence="4 5">
    <name type="scientific">Pseudarthrobacter enclensis</name>
    <dbReference type="NCBI Taxonomy" id="993070"/>
    <lineage>
        <taxon>Bacteria</taxon>
        <taxon>Bacillati</taxon>
        <taxon>Actinomycetota</taxon>
        <taxon>Actinomycetes</taxon>
        <taxon>Micrococcales</taxon>
        <taxon>Micrococcaceae</taxon>
        <taxon>Pseudarthrobacter</taxon>
    </lineage>
</organism>
<evidence type="ECO:0000256" key="3">
    <source>
        <dbReference type="SAM" id="SignalP"/>
    </source>
</evidence>
<feature type="compositionally biased region" description="Gly residues" evidence="1">
    <location>
        <begin position="493"/>
        <end position="522"/>
    </location>
</feature>
<comment type="caution">
    <text evidence="4">The sequence shown here is derived from an EMBL/GenBank/DDBJ whole genome shotgun (WGS) entry which is preliminary data.</text>
</comment>
<feature type="transmembrane region" description="Helical" evidence="2">
    <location>
        <begin position="246"/>
        <end position="266"/>
    </location>
</feature>
<reference evidence="4 5" key="1">
    <citation type="submission" date="2023-07" db="EMBL/GenBank/DDBJ databases">
        <title>Sorghum-associated microbial communities from plants grown in Nebraska, USA.</title>
        <authorList>
            <person name="Schachtman D."/>
        </authorList>
    </citation>
    <scope>NUCLEOTIDE SEQUENCE [LARGE SCALE GENOMIC DNA]</scope>
    <source>
        <strain evidence="4 5">CC222</strain>
    </source>
</reference>
<feature type="chain" id="PRO_5045490497" evidence="3">
    <location>
        <begin position="23"/>
        <end position="630"/>
    </location>
</feature>
<feature type="region of interest" description="Disordered" evidence="1">
    <location>
        <begin position="465"/>
        <end position="577"/>
    </location>
</feature>
<feature type="compositionally biased region" description="Low complexity" evidence="1">
    <location>
        <begin position="536"/>
        <end position="545"/>
    </location>
</feature>
<feature type="transmembrane region" description="Helical" evidence="2">
    <location>
        <begin position="304"/>
        <end position="325"/>
    </location>
</feature>
<name>A0ABT9RZ46_9MICC</name>
<dbReference type="EMBL" id="JAUSRE010000022">
    <property type="protein sequence ID" value="MDP9890020.1"/>
    <property type="molecule type" value="Genomic_DNA"/>
</dbReference>
<evidence type="ECO:0000313" key="5">
    <source>
        <dbReference type="Proteomes" id="UP001226577"/>
    </source>
</evidence>
<feature type="region of interest" description="Disordered" evidence="1">
    <location>
        <begin position="610"/>
        <end position="630"/>
    </location>
</feature>
<keyword evidence="3" id="KW-0732">Signal</keyword>
<keyword evidence="2" id="KW-0812">Transmembrane</keyword>
<keyword evidence="5" id="KW-1185">Reference proteome</keyword>
<accession>A0ABT9RZ46</accession>
<evidence type="ECO:0000256" key="1">
    <source>
        <dbReference type="SAM" id="MobiDB-lite"/>
    </source>
</evidence>
<feature type="compositionally biased region" description="Low complexity" evidence="1">
    <location>
        <begin position="559"/>
        <end position="577"/>
    </location>
</feature>
<dbReference type="Proteomes" id="UP001226577">
    <property type="component" value="Unassembled WGS sequence"/>
</dbReference>
<feature type="transmembrane region" description="Helical" evidence="2">
    <location>
        <begin position="209"/>
        <end position="226"/>
    </location>
</feature>
<feature type="transmembrane region" description="Helical" evidence="2">
    <location>
        <begin position="444"/>
        <end position="462"/>
    </location>
</feature>
<keyword evidence="2" id="KW-1133">Transmembrane helix</keyword>
<evidence type="ECO:0000256" key="2">
    <source>
        <dbReference type="SAM" id="Phobius"/>
    </source>
</evidence>
<keyword evidence="2" id="KW-0472">Membrane</keyword>
<feature type="transmembrane region" description="Helical" evidence="2">
    <location>
        <begin position="400"/>
        <end position="424"/>
    </location>
</feature>
<gene>
    <name evidence="4" type="ORF">J2X98_003632</name>
</gene>
<feature type="transmembrane region" description="Helical" evidence="2">
    <location>
        <begin position="332"/>
        <end position="351"/>
    </location>
</feature>
<feature type="compositionally biased region" description="Low complexity" evidence="1">
    <location>
        <begin position="481"/>
        <end position="492"/>
    </location>
</feature>
<feature type="transmembrane region" description="Helical" evidence="2">
    <location>
        <begin position="363"/>
        <end position="388"/>
    </location>
</feature>
<feature type="signal peptide" evidence="3">
    <location>
        <begin position="1"/>
        <end position="22"/>
    </location>
</feature>
<protein>
    <submittedName>
        <fullName evidence="4">Uncharacterized protein</fullName>
    </submittedName>
</protein>
<sequence length="630" mass="64046">MIAAFLAVFLGFGVLTAGSAQAADDINASEKLNADQLKRLAGLPADQRDGIRDRLNGELAKNVCGPQFLGATMIGQDCTGMATRAFNSFLDTPEKSLDYRPAEGQREFCSSLAREGAPPAALGICAVSSTWNEFAPLAGAVLRTAVSTQPGGQFVLGAVDTVAFIANAKDGFEKFANSTKEAGVTATNEVLVNLLKVSEFQVDDGFRNTWSVFSGIGIVLLALMFFKLFRDYSDEKIDPDAMRESVIWYAPLAVLLALFGPVLGYVGNNALVQVTESISPWTSNQIGDFATSISRFASYESSGVFGPLAAVLLFGLLFIGAWALLGLFALQPLALSLLGVGIALMIGFMIHPEHRGRVAKAGSLWLGIALSRPLILLIMGALFSFISNRPAFQGEGTGDALVNASSVFIAAAAMVVLAFSPALLFKFVPILPSSATSLGANRPSIAGAAMVAGAGAGIGAMIRQRRTMQAQSGSSGGGRTGAAVSGAAAQTSGGPGFSAGPDGGLTGGAAGAGAATGGGRRSAGGTRQGTAGMGAAGQDAPAAPDTRTIAQAQRDDRAGTPAGKTAAAARSGAAAAGRGTMAATRGSAKIAAGGATAFLLAGREASRQAALRGRQSVNSMVPDTDHISGR</sequence>
<proteinExistence type="predicted"/>
<dbReference type="RefSeq" id="WP_306971353.1">
    <property type="nucleotide sequence ID" value="NZ_JAUSRE010000022.1"/>
</dbReference>
<evidence type="ECO:0000313" key="4">
    <source>
        <dbReference type="EMBL" id="MDP9890020.1"/>
    </source>
</evidence>